<protein>
    <recommendedName>
        <fullName evidence="4">Ribosomal protein L7Ae/L30e/S12e/Gadd45 domain-containing protein</fullName>
    </recommendedName>
</protein>
<dbReference type="PANTHER" id="PTHR47903">
    <property type="entry name" value="OS07G0636400 PROTEIN"/>
    <property type="match status" value="1"/>
</dbReference>
<dbReference type="OrthoDB" id="20109at2759"/>
<dbReference type="SUPFAM" id="SSF55315">
    <property type="entry name" value="L30e-like"/>
    <property type="match status" value="1"/>
</dbReference>
<dbReference type="InterPro" id="IPR029064">
    <property type="entry name" value="Ribosomal_eL30-like_sf"/>
</dbReference>
<dbReference type="Proteomes" id="UP000655225">
    <property type="component" value="Unassembled WGS sequence"/>
</dbReference>
<reference evidence="2 3" key="1">
    <citation type="submission" date="2020-04" db="EMBL/GenBank/DDBJ databases">
        <title>Plant Genome Project.</title>
        <authorList>
            <person name="Zhang R.-G."/>
        </authorList>
    </citation>
    <scope>NUCLEOTIDE SEQUENCE [LARGE SCALE GENOMIC DNA]</scope>
    <source>
        <strain evidence="2">YNK0</strain>
        <tissue evidence="2">Leaf</tissue>
    </source>
</reference>
<dbReference type="OMA" id="DCFEGER"/>
<sequence length="218" mass="24254">MRRRNKKTRNSLEAPKSSFNSQEQQYNLYEGERLAHLLKSIEREIELAKHLKGALPDKIWIKQQFSIGVNDVTRVLERMLPGAELGSSALDPPIVCSGRNASSVQLQMNEVTEHRESEATAVSEDLESLVDPFAILVVSDCKSRWMTKHIPKMASLKKVPLIFVKDKKAGSSRLGELVKLKTALAIGVKAKGNGINKLMEKILHDSKTVDDNGLPEVS</sequence>
<evidence type="ECO:0000256" key="1">
    <source>
        <dbReference type="SAM" id="MobiDB-lite"/>
    </source>
</evidence>
<evidence type="ECO:0000313" key="2">
    <source>
        <dbReference type="EMBL" id="KAF8401214.1"/>
    </source>
</evidence>
<feature type="region of interest" description="Disordered" evidence="1">
    <location>
        <begin position="1"/>
        <end position="23"/>
    </location>
</feature>
<dbReference type="Gene3D" id="3.30.1330.30">
    <property type="match status" value="1"/>
</dbReference>
<evidence type="ECO:0000313" key="3">
    <source>
        <dbReference type="Proteomes" id="UP000655225"/>
    </source>
</evidence>
<keyword evidence="3" id="KW-1185">Reference proteome</keyword>
<evidence type="ECO:0008006" key="4">
    <source>
        <dbReference type="Google" id="ProtNLM"/>
    </source>
</evidence>
<dbReference type="AlphaFoldDB" id="A0A834Z488"/>
<accession>A0A834Z488</accession>
<comment type="caution">
    <text evidence="2">The sequence shown here is derived from an EMBL/GenBank/DDBJ whole genome shotgun (WGS) entry which is preliminary data.</text>
</comment>
<dbReference type="PANTHER" id="PTHR47903:SF2">
    <property type="entry name" value="OS07G0636400 PROTEIN"/>
    <property type="match status" value="1"/>
</dbReference>
<organism evidence="2 3">
    <name type="scientific">Tetracentron sinense</name>
    <name type="common">Spur-leaf</name>
    <dbReference type="NCBI Taxonomy" id="13715"/>
    <lineage>
        <taxon>Eukaryota</taxon>
        <taxon>Viridiplantae</taxon>
        <taxon>Streptophyta</taxon>
        <taxon>Embryophyta</taxon>
        <taxon>Tracheophyta</taxon>
        <taxon>Spermatophyta</taxon>
        <taxon>Magnoliopsida</taxon>
        <taxon>Trochodendrales</taxon>
        <taxon>Trochodendraceae</taxon>
        <taxon>Tetracentron</taxon>
    </lineage>
</organism>
<name>A0A834Z488_TETSI</name>
<proteinExistence type="predicted"/>
<dbReference type="EMBL" id="JABCRI010000008">
    <property type="protein sequence ID" value="KAF8401214.1"/>
    <property type="molecule type" value="Genomic_DNA"/>
</dbReference>
<gene>
    <name evidence="2" type="ORF">HHK36_012143</name>
</gene>